<keyword evidence="1" id="KW-1133">Transmembrane helix</keyword>
<dbReference type="OrthoDB" id="1470350at2759"/>
<feature type="transmembrane region" description="Helical" evidence="1">
    <location>
        <begin position="6"/>
        <end position="27"/>
    </location>
</feature>
<feature type="non-terminal residue" evidence="2">
    <location>
        <position position="1"/>
    </location>
</feature>
<name>A0A813G1F2_POLGL</name>
<gene>
    <name evidence="2" type="ORF">PGLA1383_LOCUS37434</name>
</gene>
<keyword evidence="1" id="KW-0472">Membrane</keyword>
<keyword evidence="3" id="KW-1185">Reference proteome</keyword>
<sequence>WLATPDVPTVLALVTVGVTLLVTARWLRRTPTPESDYTNRDFLDHSDLVDPKVRCDHLSFNAHLHNRFEGQRFVEVRGEEGCHVAFSYATCKEVMNDHSSFSSNPFPDNRLVALNTMTKADHSRVLRHIHSYYMQ</sequence>
<evidence type="ECO:0000313" key="2">
    <source>
        <dbReference type="EMBL" id="CAE8619858.1"/>
    </source>
</evidence>
<organism evidence="2 3">
    <name type="scientific">Polarella glacialis</name>
    <name type="common">Dinoflagellate</name>
    <dbReference type="NCBI Taxonomy" id="89957"/>
    <lineage>
        <taxon>Eukaryota</taxon>
        <taxon>Sar</taxon>
        <taxon>Alveolata</taxon>
        <taxon>Dinophyceae</taxon>
        <taxon>Suessiales</taxon>
        <taxon>Suessiaceae</taxon>
        <taxon>Polarella</taxon>
    </lineage>
</organism>
<protein>
    <submittedName>
        <fullName evidence="2">Uncharacterized protein</fullName>
    </submittedName>
</protein>
<accession>A0A813G1F2</accession>
<dbReference type="Proteomes" id="UP000654075">
    <property type="component" value="Unassembled WGS sequence"/>
</dbReference>
<comment type="caution">
    <text evidence="2">The sequence shown here is derived from an EMBL/GenBank/DDBJ whole genome shotgun (WGS) entry which is preliminary data.</text>
</comment>
<reference evidence="2" key="1">
    <citation type="submission" date="2021-02" db="EMBL/GenBank/DDBJ databases">
        <authorList>
            <person name="Dougan E. K."/>
            <person name="Rhodes N."/>
            <person name="Thang M."/>
            <person name="Chan C."/>
        </authorList>
    </citation>
    <scope>NUCLEOTIDE SEQUENCE</scope>
</reference>
<proteinExistence type="predicted"/>
<dbReference type="EMBL" id="CAJNNV010027242">
    <property type="protein sequence ID" value="CAE8619858.1"/>
    <property type="molecule type" value="Genomic_DNA"/>
</dbReference>
<evidence type="ECO:0000313" key="3">
    <source>
        <dbReference type="Proteomes" id="UP000654075"/>
    </source>
</evidence>
<keyword evidence="1" id="KW-0812">Transmembrane</keyword>
<feature type="non-terminal residue" evidence="2">
    <location>
        <position position="135"/>
    </location>
</feature>
<dbReference type="AlphaFoldDB" id="A0A813G1F2"/>
<evidence type="ECO:0000256" key="1">
    <source>
        <dbReference type="SAM" id="Phobius"/>
    </source>
</evidence>